<dbReference type="NCBIfam" id="NF033205">
    <property type="entry name" value="IPExxxVDY"/>
    <property type="match status" value="1"/>
</dbReference>
<dbReference type="PATRIC" id="fig|1379910.4.peg.545"/>
<dbReference type="AlphaFoldDB" id="A0A0H4VHH0"/>
<gene>
    <name evidence="1" type="ORF">TH63_02535</name>
</gene>
<dbReference type="EMBL" id="CP010777">
    <property type="protein sequence ID" value="AKQ44753.1"/>
    <property type="molecule type" value="Genomic_DNA"/>
</dbReference>
<dbReference type="InterPro" id="IPR047690">
    <property type="entry name" value="IPExxxVDY_fam"/>
</dbReference>
<dbReference type="RefSeq" id="WP_048919545.1">
    <property type="nucleotide sequence ID" value="NZ_CP010777.1"/>
</dbReference>
<dbReference type="STRING" id="1379910.TH63_02535"/>
<dbReference type="Proteomes" id="UP000036458">
    <property type="component" value="Chromosome"/>
</dbReference>
<evidence type="ECO:0000313" key="2">
    <source>
        <dbReference type="Proteomes" id="UP000036458"/>
    </source>
</evidence>
<sequence>MKSFRLDIEHDFDFDLYGVVSSSKEHTLAWALNQCFRIRLVKQSDLCIDFLNKGRLVISNYLHRAEHGSLRLLRNRSVGTSTLASPFLVPDIKEYDYVIQITGGLTHLQQELLQTLNAVPLVQYVRSFDPHCLRFKENLLF</sequence>
<dbReference type="KEGG" id="ruf:TH63_02535"/>
<name>A0A0H4VHH0_9BACT</name>
<proteinExistence type="predicted"/>
<accession>A0A0H4VHH0</accession>
<organism evidence="1 2">
    <name type="scientific">Rufibacter radiotolerans</name>
    <dbReference type="NCBI Taxonomy" id="1379910"/>
    <lineage>
        <taxon>Bacteria</taxon>
        <taxon>Pseudomonadati</taxon>
        <taxon>Bacteroidota</taxon>
        <taxon>Cytophagia</taxon>
        <taxon>Cytophagales</taxon>
        <taxon>Hymenobacteraceae</taxon>
        <taxon>Rufibacter</taxon>
    </lineage>
</organism>
<keyword evidence="2" id="KW-1185">Reference proteome</keyword>
<evidence type="ECO:0000313" key="1">
    <source>
        <dbReference type="EMBL" id="AKQ44753.1"/>
    </source>
</evidence>
<dbReference type="OrthoDB" id="676614at2"/>
<reference evidence="1 2" key="1">
    <citation type="submission" date="2015-01" db="EMBL/GenBank/DDBJ databases">
        <title>Rufibacter sp./DG31D/ whole genome sequencing.</title>
        <authorList>
            <person name="Kim M.K."/>
            <person name="Srinivasan S."/>
            <person name="Lee J.-J."/>
        </authorList>
    </citation>
    <scope>NUCLEOTIDE SEQUENCE [LARGE SCALE GENOMIC DNA]</scope>
    <source>
        <strain evidence="1 2">DG31D</strain>
    </source>
</reference>
<protein>
    <recommendedName>
        <fullName evidence="3">IPExxxVDY family protein</fullName>
    </recommendedName>
</protein>
<evidence type="ECO:0008006" key="3">
    <source>
        <dbReference type="Google" id="ProtNLM"/>
    </source>
</evidence>